<evidence type="ECO:0000313" key="2">
    <source>
        <dbReference type="EMBL" id="MCP2360461.1"/>
    </source>
</evidence>
<comment type="caution">
    <text evidence="2">The sequence shown here is derived from an EMBL/GenBank/DDBJ whole genome shotgun (WGS) entry which is preliminary data.</text>
</comment>
<accession>A0A9X2K844</accession>
<feature type="region of interest" description="Disordered" evidence="1">
    <location>
        <begin position="163"/>
        <end position="186"/>
    </location>
</feature>
<dbReference type="Proteomes" id="UP001139648">
    <property type="component" value="Unassembled WGS sequence"/>
</dbReference>
<gene>
    <name evidence="2" type="ORF">HD597_007481</name>
</gene>
<reference evidence="2" key="1">
    <citation type="submission" date="2022-06" db="EMBL/GenBank/DDBJ databases">
        <title>Sequencing the genomes of 1000 actinobacteria strains.</title>
        <authorList>
            <person name="Klenk H.-P."/>
        </authorList>
    </citation>
    <scope>NUCLEOTIDE SEQUENCE</scope>
    <source>
        <strain evidence="2">DSM 46694</strain>
    </source>
</reference>
<evidence type="ECO:0000313" key="3">
    <source>
        <dbReference type="Proteomes" id="UP001139648"/>
    </source>
</evidence>
<proteinExistence type="predicted"/>
<protein>
    <submittedName>
        <fullName evidence="2">Uncharacterized protein</fullName>
    </submittedName>
</protein>
<dbReference type="EMBL" id="JAMZEB010000002">
    <property type="protein sequence ID" value="MCP2360461.1"/>
    <property type="molecule type" value="Genomic_DNA"/>
</dbReference>
<dbReference type="RefSeq" id="WP_253748399.1">
    <property type="nucleotide sequence ID" value="NZ_BAABKA010000108.1"/>
</dbReference>
<keyword evidence="3" id="KW-1185">Reference proteome</keyword>
<evidence type="ECO:0000256" key="1">
    <source>
        <dbReference type="SAM" id="MobiDB-lite"/>
    </source>
</evidence>
<dbReference type="AlphaFoldDB" id="A0A9X2K844"/>
<organism evidence="2 3">
    <name type="scientific">Nonomuraea thailandensis</name>
    <dbReference type="NCBI Taxonomy" id="1188745"/>
    <lineage>
        <taxon>Bacteria</taxon>
        <taxon>Bacillati</taxon>
        <taxon>Actinomycetota</taxon>
        <taxon>Actinomycetes</taxon>
        <taxon>Streptosporangiales</taxon>
        <taxon>Streptosporangiaceae</taxon>
        <taxon>Nonomuraea</taxon>
    </lineage>
</organism>
<name>A0A9X2K844_9ACTN</name>
<sequence length="341" mass="35353">MGELVGIDPRGAHDLIRRMEAVKAFLGRTRPGLDAAIAEAGQDWAGRQGSTALHRAWAFLHESQHDLKWRIDTVEQLVPVRERGMLTATFPFGAESEARHEAGQAASAIRAALDAHAPAAAQVGQAVAATAGKAGDPAYAAALLAALGPDAFVRTLHVLTTSDEHHATPATPQSAGGTRGDALSEGARGQAALLARAFASAERTGRLGDEWQALAESAPPQVLSALVSLAGQSGTFLHQVALTLLAGPEPGQEVADRPAQGEDLVAGAEPGRHLHGLVVAYAANPLAFQQFLAEHPRETRILLATGDPALRPALDEALKPGAGADGLRERAWANVRSIGGG</sequence>